<dbReference type="Proteomes" id="UP001195903">
    <property type="component" value="Unassembled WGS sequence"/>
</dbReference>
<feature type="signal peptide" evidence="1">
    <location>
        <begin position="1"/>
        <end position="18"/>
    </location>
</feature>
<gene>
    <name evidence="2" type="ORF">KJI95_15640</name>
</gene>
<name>A0ABS5V672_9GAMM</name>
<organism evidence="2 3">
    <name type="scientific">Shewanella jiangmenensis</name>
    <dbReference type="NCBI Taxonomy" id="2837387"/>
    <lineage>
        <taxon>Bacteria</taxon>
        <taxon>Pseudomonadati</taxon>
        <taxon>Pseudomonadota</taxon>
        <taxon>Gammaproteobacteria</taxon>
        <taxon>Alteromonadales</taxon>
        <taxon>Shewanellaceae</taxon>
        <taxon>Shewanella</taxon>
    </lineage>
</organism>
<dbReference type="SUPFAM" id="SSF54427">
    <property type="entry name" value="NTF2-like"/>
    <property type="match status" value="1"/>
</dbReference>
<dbReference type="Gene3D" id="3.10.450.50">
    <property type="match status" value="1"/>
</dbReference>
<feature type="chain" id="PRO_5045837155" evidence="1">
    <location>
        <begin position="19"/>
        <end position="204"/>
    </location>
</feature>
<evidence type="ECO:0000313" key="3">
    <source>
        <dbReference type="Proteomes" id="UP001195903"/>
    </source>
</evidence>
<sequence length="204" mass="22955">MRIFPLLLALLMSFAALASNANPTNGGQSAVDQSPVDQSQQSDDQAINRNYALFSQAFESLNPTIIGNIYTENACYIPERHDKEIIRGRNSIIAVYEKFFGKIRNKNARIEVDFRVIERSRSGDSATDVGYYLIRFYPASDTGEPISEYAGKFVTVAQKQDNGEWRLSLDSSNTAEPRFYFDAAKSGELYYGMAFQAMELKKKP</sequence>
<keyword evidence="3" id="KW-1185">Reference proteome</keyword>
<evidence type="ECO:0000313" key="2">
    <source>
        <dbReference type="EMBL" id="MBT1445935.1"/>
    </source>
</evidence>
<reference evidence="2 3" key="1">
    <citation type="submission" date="2021-05" db="EMBL/GenBank/DDBJ databases">
        <title>Shewanella sp. JM162201.</title>
        <authorList>
            <person name="Xu S."/>
            <person name="Li A."/>
        </authorList>
    </citation>
    <scope>NUCLEOTIDE SEQUENCE [LARGE SCALE GENOMIC DNA]</scope>
    <source>
        <strain evidence="2 3">JM162201</strain>
    </source>
</reference>
<keyword evidence="1" id="KW-0732">Signal</keyword>
<protein>
    <submittedName>
        <fullName evidence="2">DUF4440 domain-containing protein</fullName>
    </submittedName>
</protein>
<dbReference type="RefSeq" id="WP_214508134.1">
    <property type="nucleotide sequence ID" value="NZ_JAHEPS010000007.1"/>
</dbReference>
<dbReference type="InterPro" id="IPR032710">
    <property type="entry name" value="NTF2-like_dom_sf"/>
</dbReference>
<comment type="caution">
    <text evidence="2">The sequence shown here is derived from an EMBL/GenBank/DDBJ whole genome shotgun (WGS) entry which is preliminary data.</text>
</comment>
<evidence type="ECO:0000256" key="1">
    <source>
        <dbReference type="SAM" id="SignalP"/>
    </source>
</evidence>
<accession>A0ABS5V672</accession>
<proteinExistence type="predicted"/>
<dbReference type="EMBL" id="JAHEPS010000007">
    <property type="protein sequence ID" value="MBT1445935.1"/>
    <property type="molecule type" value="Genomic_DNA"/>
</dbReference>